<evidence type="ECO:0000256" key="12">
    <source>
        <dbReference type="ARBA" id="ARBA00048202"/>
    </source>
</evidence>
<organism evidence="17 18">
    <name type="scientific">Ectocarpus siliculosus</name>
    <name type="common">Brown alga</name>
    <name type="synonym">Conferva siliculosa</name>
    <dbReference type="NCBI Taxonomy" id="2880"/>
    <lineage>
        <taxon>Eukaryota</taxon>
        <taxon>Sar</taxon>
        <taxon>Stramenopiles</taxon>
        <taxon>Ochrophyta</taxon>
        <taxon>PX clade</taxon>
        <taxon>Phaeophyceae</taxon>
        <taxon>Ectocarpales</taxon>
        <taxon>Ectocarpaceae</taxon>
        <taxon>Ectocarpus</taxon>
    </lineage>
</organism>
<evidence type="ECO:0000256" key="11">
    <source>
        <dbReference type="ARBA" id="ARBA00023136"/>
    </source>
</evidence>
<keyword evidence="11 14" id="KW-0472">Membrane</keyword>
<evidence type="ECO:0000256" key="8">
    <source>
        <dbReference type="ARBA" id="ARBA00022967"/>
    </source>
</evidence>
<comment type="catalytic activity">
    <reaction evidence="12">
        <text>NAD(+) + NADPH + H(+)(in) = NADH + NADP(+) + H(+)(out)</text>
        <dbReference type="Rhea" id="RHEA:47992"/>
        <dbReference type="ChEBI" id="CHEBI:15378"/>
        <dbReference type="ChEBI" id="CHEBI:57540"/>
        <dbReference type="ChEBI" id="CHEBI:57783"/>
        <dbReference type="ChEBI" id="CHEBI:57945"/>
        <dbReference type="ChEBI" id="CHEBI:58349"/>
        <dbReference type="EC" id="7.1.1.1"/>
    </reaction>
</comment>
<dbReference type="InterPro" id="IPR024605">
    <property type="entry name" value="NADP_transhyd_a_C"/>
</dbReference>
<feature type="transmembrane region" description="Helical" evidence="14">
    <location>
        <begin position="663"/>
        <end position="684"/>
    </location>
</feature>
<feature type="domain" description="Alanine dehydrogenase/pyridine nucleotide transhydrogenase N-terminal" evidence="16">
    <location>
        <begin position="2"/>
        <end position="113"/>
    </location>
</feature>
<feature type="transmembrane region" description="Helical" evidence="14">
    <location>
        <begin position="480"/>
        <end position="500"/>
    </location>
</feature>
<dbReference type="Gene3D" id="3.40.50.720">
    <property type="entry name" value="NAD(P)-binding Rossmann-like Domain"/>
    <property type="match status" value="2"/>
</dbReference>
<keyword evidence="5 14" id="KW-0812">Transmembrane</keyword>
<dbReference type="SUPFAM" id="SSF51735">
    <property type="entry name" value="NAD(P)-binding Rossmann-fold domains"/>
    <property type="match status" value="1"/>
</dbReference>
<evidence type="ECO:0000313" key="17">
    <source>
        <dbReference type="EMBL" id="CBN75197.1"/>
    </source>
</evidence>
<dbReference type="eggNOG" id="ENOG502QQ0A">
    <property type="taxonomic scope" value="Eukaryota"/>
</dbReference>
<evidence type="ECO:0000259" key="16">
    <source>
        <dbReference type="SMART" id="SM01003"/>
    </source>
</evidence>
<protein>
    <recommendedName>
        <fullName evidence="2">proton-translocating NAD(P)(+) transhydrogenase</fullName>
        <ecNumber evidence="2">7.1.1.1</ecNumber>
    </recommendedName>
</protein>
<feature type="transmembrane region" description="Helical" evidence="14">
    <location>
        <begin position="570"/>
        <end position="593"/>
    </location>
</feature>
<dbReference type="SMART" id="SM01002">
    <property type="entry name" value="AlaDh_PNT_C"/>
    <property type="match status" value="1"/>
</dbReference>
<sequence length="882" mass="89706">MLTKDGFGVVVQSGAGAAASFTDEAYEEAGATVVKGSEAWKADIVVKVEPPTPEEAALVEARTLISLLFPAQSGDLVKQLEGQGATVMAMDCIPRTLSRGQTYDALSSQANIAGYRAVIEAAHEFGRLLCGQMTAAGNVKPAKVLVVGAGVAGLAAIAQAKAMGAVVRAYDVRPVVREQIESLGAEFLQVEYEEDGSGAGGYAKEMSDGWKEAAAALFARVSADSDIIITTALIPGKPAPKLVTSEMVAGMKPGSVTVDLAAANGGNIGTTVKDQVIVTENGVTCVGYTDLPSRLPQTSSQLYANNIAKLILATGPQTTKDKGYWYIDHEDPVSRGMLVVEEGKLMWPAPVAPPPPAPPAPSAAEAAAAKKKEEVATVAAAAEAEPVDPQAAALVDGAKAALGALAFVALGVSSQGSHDFTEMLTILTLACLGGYQLVYGVAPALHSPLMSVTNAISGMTAVGGMVLLGGGLFPENAGQALGAAALLVSSVNIVGGFRVTKKMLDLFKRPGDPEENNEITIGLPVAVGLGALAAGETMGYSELSNFAGLASAVMCMQSIGGLSSQSTARFGNVLGVGGVTLGLAATVGLMYHAGVPPEVFAQMAALMGVGGVAGYAVAGKVGPTELPQTVAAFHSLVGAAATATAISELVGHPPEALGAKLTIYLAAVIGAITATGSVTAFAKLQGSFTRDKRQQRLVSFPDGPTNPDVFALLSIPPYIYFFAQTGGADMPVVITLLNSYSGWALCAEGFMLNNDLLAIVGALIGSSGAILTQIMCQAMNRNIFNVISGGFGTVQKAPAAGGDAGPAGVHMETTAESVAQKMLMAKGGGELSKKPPQTGGKGRVGINPLPGGKPREPKVVLGEGGGAYKILQELGESIRENF</sequence>
<dbReference type="GO" id="GO:0008750">
    <property type="term" value="F:proton-translocating NAD(P)+ transhydrogenase activity"/>
    <property type="evidence" value="ECO:0007669"/>
    <property type="project" value="UniProtKB-EC"/>
</dbReference>
<dbReference type="SMART" id="SM01003">
    <property type="entry name" value="AlaDh_PNT_N"/>
    <property type="match status" value="1"/>
</dbReference>
<dbReference type="GO" id="GO:0050661">
    <property type="term" value="F:NADP binding"/>
    <property type="evidence" value="ECO:0007669"/>
    <property type="project" value="TreeGrafter"/>
</dbReference>
<name>D8LSE0_ECTSI</name>
<evidence type="ECO:0000313" key="18">
    <source>
        <dbReference type="Proteomes" id="UP000002630"/>
    </source>
</evidence>
<feature type="transmembrane region" description="Helical" evidence="14">
    <location>
        <begin position="423"/>
        <end position="442"/>
    </location>
</feature>
<gene>
    <name evidence="17" type="ORF">Esi_0072_0041</name>
</gene>
<dbReference type="InterPro" id="IPR026255">
    <property type="entry name" value="NADP_transhyd_a"/>
</dbReference>
<evidence type="ECO:0000256" key="7">
    <source>
        <dbReference type="ARBA" id="ARBA00022857"/>
    </source>
</evidence>
<dbReference type="Proteomes" id="UP000002630">
    <property type="component" value="Linkage Group LG11"/>
</dbReference>
<keyword evidence="7" id="KW-0521">NADP</keyword>
<dbReference type="GO" id="GO:0006740">
    <property type="term" value="P:NADPH regeneration"/>
    <property type="evidence" value="ECO:0007669"/>
    <property type="project" value="TreeGrafter"/>
</dbReference>
<dbReference type="FunFam" id="3.40.50.720:FF:000028">
    <property type="entry name" value="NAD(P) transhydrogenase subunit alpha"/>
    <property type="match status" value="1"/>
</dbReference>
<feature type="transmembrane region" description="Helical" evidence="14">
    <location>
        <begin position="599"/>
        <end position="618"/>
    </location>
</feature>
<dbReference type="EMBL" id="FN648949">
    <property type="protein sequence ID" value="CBN75197.1"/>
    <property type="molecule type" value="Genomic_DNA"/>
</dbReference>
<accession>D8LSE0</accession>
<dbReference type="NCBIfam" id="NF006942">
    <property type="entry name" value="PRK09424.1"/>
    <property type="match status" value="1"/>
</dbReference>
<dbReference type="EMBL" id="FN649736">
    <property type="protein sequence ID" value="CBN75197.1"/>
    <property type="molecule type" value="Genomic_DNA"/>
</dbReference>
<dbReference type="PANTHER" id="PTHR10160:SF19">
    <property type="entry name" value="PROTON-TRANSLOCATING NAD(P)(+) TRANSHYDROGENASE"/>
    <property type="match status" value="1"/>
</dbReference>
<dbReference type="InterPro" id="IPR007698">
    <property type="entry name" value="AlaDH/PNT_NAD(H)-bd"/>
</dbReference>
<dbReference type="SUPFAM" id="SSF52283">
    <property type="entry name" value="Formate/glycerate dehydrogenase catalytic domain-like"/>
    <property type="match status" value="1"/>
</dbReference>
<evidence type="ECO:0000256" key="4">
    <source>
        <dbReference type="ARBA" id="ARBA00022519"/>
    </source>
</evidence>
<dbReference type="STRING" id="2880.D8LSE0"/>
<dbReference type="Pfam" id="PF05222">
    <property type="entry name" value="AlaDh_PNT_N"/>
    <property type="match status" value="1"/>
</dbReference>
<keyword evidence="18" id="KW-1185">Reference proteome</keyword>
<feature type="domain" description="Alanine dehydrogenase/pyridine nucleotide transhydrogenase NAD(H)-binding" evidence="15">
    <location>
        <begin position="122"/>
        <end position="287"/>
    </location>
</feature>
<dbReference type="CDD" id="cd05304">
    <property type="entry name" value="Rubrum_tdh"/>
    <property type="match status" value="1"/>
</dbReference>
<dbReference type="InParanoid" id="D8LSE0"/>
<evidence type="ECO:0000256" key="13">
    <source>
        <dbReference type="SAM" id="MobiDB-lite"/>
    </source>
</evidence>
<dbReference type="OMA" id="FPENAGQ"/>
<evidence type="ECO:0000256" key="14">
    <source>
        <dbReference type="SAM" id="Phobius"/>
    </source>
</evidence>
<dbReference type="GO" id="GO:0005743">
    <property type="term" value="C:mitochondrial inner membrane"/>
    <property type="evidence" value="ECO:0007669"/>
    <property type="project" value="TreeGrafter"/>
</dbReference>
<reference evidence="17 18" key="1">
    <citation type="journal article" date="2010" name="Nature">
        <title>The Ectocarpus genome and the independent evolution of multicellularity in brown algae.</title>
        <authorList>
            <person name="Cock J.M."/>
            <person name="Sterck L."/>
            <person name="Rouze P."/>
            <person name="Scornet D."/>
            <person name="Allen A.E."/>
            <person name="Amoutzias G."/>
            <person name="Anthouard V."/>
            <person name="Artiguenave F."/>
            <person name="Aury J.M."/>
            <person name="Badger J.H."/>
            <person name="Beszteri B."/>
            <person name="Billiau K."/>
            <person name="Bonnet E."/>
            <person name="Bothwell J.H."/>
            <person name="Bowler C."/>
            <person name="Boyen C."/>
            <person name="Brownlee C."/>
            <person name="Carrano C.J."/>
            <person name="Charrier B."/>
            <person name="Cho G.Y."/>
            <person name="Coelho S.M."/>
            <person name="Collen J."/>
            <person name="Corre E."/>
            <person name="Da Silva C."/>
            <person name="Delage L."/>
            <person name="Delaroque N."/>
            <person name="Dittami S.M."/>
            <person name="Doulbeau S."/>
            <person name="Elias M."/>
            <person name="Farnham G."/>
            <person name="Gachon C.M."/>
            <person name="Gschloessl B."/>
            <person name="Heesch S."/>
            <person name="Jabbari K."/>
            <person name="Jubin C."/>
            <person name="Kawai H."/>
            <person name="Kimura K."/>
            <person name="Kloareg B."/>
            <person name="Kupper F.C."/>
            <person name="Lang D."/>
            <person name="Le Bail A."/>
            <person name="Leblanc C."/>
            <person name="Lerouge P."/>
            <person name="Lohr M."/>
            <person name="Lopez P.J."/>
            <person name="Martens C."/>
            <person name="Maumus F."/>
            <person name="Michel G."/>
            <person name="Miranda-Saavedra D."/>
            <person name="Morales J."/>
            <person name="Moreau H."/>
            <person name="Motomura T."/>
            <person name="Nagasato C."/>
            <person name="Napoli C.A."/>
            <person name="Nelson D.R."/>
            <person name="Nyvall-Collen P."/>
            <person name="Peters A.F."/>
            <person name="Pommier C."/>
            <person name="Potin P."/>
            <person name="Poulain J."/>
            <person name="Quesneville H."/>
            <person name="Read B."/>
            <person name="Rensing S.A."/>
            <person name="Ritter A."/>
            <person name="Rousvoal S."/>
            <person name="Samanta M."/>
            <person name="Samson G."/>
            <person name="Schroeder D.C."/>
            <person name="Segurens B."/>
            <person name="Strittmatter M."/>
            <person name="Tonon T."/>
            <person name="Tregear J.W."/>
            <person name="Valentin K."/>
            <person name="von Dassow P."/>
            <person name="Yamagishi T."/>
            <person name="Van de Peer Y."/>
            <person name="Wincker P."/>
        </authorList>
    </citation>
    <scope>NUCLEOTIDE SEQUENCE [LARGE SCALE GENOMIC DNA]</scope>
    <source>
        <strain evidence="18">Ec32 / CCAP1310/4</strain>
    </source>
</reference>
<evidence type="ECO:0000256" key="1">
    <source>
        <dbReference type="ARBA" id="ARBA00004429"/>
    </source>
</evidence>
<dbReference type="GO" id="GO:0005886">
    <property type="term" value="C:plasma membrane"/>
    <property type="evidence" value="ECO:0007669"/>
    <property type="project" value="UniProtKB-SubCell"/>
</dbReference>
<proteinExistence type="predicted"/>
<dbReference type="PANTHER" id="PTHR10160">
    <property type="entry name" value="NAD(P) TRANSHYDROGENASE"/>
    <property type="match status" value="1"/>
</dbReference>
<dbReference type="AlphaFoldDB" id="D8LSE0"/>
<evidence type="ECO:0000256" key="9">
    <source>
        <dbReference type="ARBA" id="ARBA00022989"/>
    </source>
</evidence>
<feature type="transmembrane region" description="Helical" evidence="14">
    <location>
        <begin position="454"/>
        <end position="474"/>
    </location>
</feature>
<keyword evidence="9 14" id="KW-1133">Transmembrane helix</keyword>
<evidence type="ECO:0000256" key="5">
    <source>
        <dbReference type="ARBA" id="ARBA00022692"/>
    </source>
</evidence>
<dbReference type="InterPro" id="IPR036291">
    <property type="entry name" value="NAD(P)-bd_dom_sf"/>
</dbReference>
<dbReference type="Pfam" id="PF02233">
    <property type="entry name" value="PNTB"/>
    <property type="match status" value="2"/>
</dbReference>
<dbReference type="OrthoDB" id="37244at2759"/>
<evidence type="ECO:0000256" key="2">
    <source>
        <dbReference type="ARBA" id="ARBA00012943"/>
    </source>
</evidence>
<feature type="transmembrane region" description="Helical" evidence="14">
    <location>
        <begin position="630"/>
        <end position="651"/>
    </location>
</feature>
<evidence type="ECO:0000256" key="6">
    <source>
        <dbReference type="ARBA" id="ARBA00022741"/>
    </source>
</evidence>
<comment type="subcellular location">
    <subcellularLocation>
        <location evidence="1">Cell inner membrane</location>
        <topology evidence="1">Multi-pass membrane protein</topology>
    </subcellularLocation>
</comment>
<dbReference type="NCBIfam" id="TIGR00561">
    <property type="entry name" value="pntA"/>
    <property type="match status" value="1"/>
</dbReference>
<keyword evidence="4" id="KW-0997">Cell inner membrane</keyword>
<dbReference type="EC" id="7.1.1.1" evidence="2"/>
<keyword evidence="10" id="KW-0520">NAD</keyword>
<dbReference type="Pfam" id="PF01262">
    <property type="entry name" value="AlaDh_PNT_C"/>
    <property type="match status" value="1"/>
</dbReference>
<keyword evidence="8" id="KW-1278">Translocase</keyword>
<dbReference type="InterPro" id="IPR034300">
    <property type="entry name" value="PNTB-like"/>
</dbReference>
<dbReference type="Pfam" id="PF12769">
    <property type="entry name" value="PNTB_4TM"/>
    <property type="match status" value="1"/>
</dbReference>
<evidence type="ECO:0000256" key="10">
    <source>
        <dbReference type="ARBA" id="ARBA00023027"/>
    </source>
</evidence>
<keyword evidence="3" id="KW-1003">Cell membrane</keyword>
<feature type="region of interest" description="Disordered" evidence="13">
    <location>
        <begin position="828"/>
        <end position="860"/>
    </location>
</feature>
<keyword evidence="6" id="KW-0547">Nucleotide-binding</keyword>
<dbReference type="InterPro" id="IPR007886">
    <property type="entry name" value="AlaDH/PNT_N"/>
</dbReference>
<evidence type="ECO:0000259" key="15">
    <source>
        <dbReference type="SMART" id="SM01002"/>
    </source>
</evidence>
<evidence type="ECO:0000256" key="3">
    <source>
        <dbReference type="ARBA" id="ARBA00022475"/>
    </source>
</evidence>